<dbReference type="Proteomes" id="UP001371305">
    <property type="component" value="Unassembled WGS sequence"/>
</dbReference>
<name>A0ABU9AUT2_9BACT</name>
<evidence type="ECO:0000313" key="2">
    <source>
        <dbReference type="Proteomes" id="UP001371305"/>
    </source>
</evidence>
<sequence>MESSIVKQPPGCGWYWWRQHEFDSWKVVEVHHDEGELYCHTEDDRDYQCGDDPKTPFTGQWWSLRLEPPVT</sequence>
<dbReference type="RefSeq" id="WP_341405123.1">
    <property type="nucleotide sequence ID" value="NZ_JBBUKT010000004.1"/>
</dbReference>
<reference evidence="1 2" key="1">
    <citation type="submission" date="2024-04" db="EMBL/GenBank/DDBJ databases">
        <title>Luteolibacter sp. isolated from soil.</title>
        <authorList>
            <person name="An J."/>
        </authorList>
    </citation>
    <scope>NUCLEOTIDE SEQUENCE [LARGE SCALE GENOMIC DNA]</scope>
    <source>
        <strain evidence="1 2">Y139</strain>
    </source>
</reference>
<comment type="caution">
    <text evidence="1">The sequence shown here is derived from an EMBL/GenBank/DDBJ whole genome shotgun (WGS) entry which is preliminary data.</text>
</comment>
<gene>
    <name evidence="1" type="ORF">WKV53_13465</name>
</gene>
<proteinExistence type="predicted"/>
<keyword evidence="2" id="KW-1185">Reference proteome</keyword>
<protein>
    <submittedName>
        <fullName evidence="1">Uncharacterized protein</fullName>
    </submittedName>
</protein>
<accession>A0ABU9AUT2</accession>
<dbReference type="EMBL" id="JBBUKT010000004">
    <property type="protein sequence ID" value="MEK7951519.1"/>
    <property type="molecule type" value="Genomic_DNA"/>
</dbReference>
<evidence type="ECO:0000313" key="1">
    <source>
        <dbReference type="EMBL" id="MEK7951519.1"/>
    </source>
</evidence>
<organism evidence="1 2">
    <name type="scientific">Luteolibacter soli</name>
    <dbReference type="NCBI Taxonomy" id="3135280"/>
    <lineage>
        <taxon>Bacteria</taxon>
        <taxon>Pseudomonadati</taxon>
        <taxon>Verrucomicrobiota</taxon>
        <taxon>Verrucomicrobiia</taxon>
        <taxon>Verrucomicrobiales</taxon>
        <taxon>Verrucomicrobiaceae</taxon>
        <taxon>Luteolibacter</taxon>
    </lineage>
</organism>